<dbReference type="Proteomes" id="UP000298781">
    <property type="component" value="Chromosome"/>
</dbReference>
<accession>A0A4D7BEH7</accession>
<organism evidence="3 4">
    <name type="scientific">Phreatobacter stygius</name>
    <dbReference type="NCBI Taxonomy" id="1940610"/>
    <lineage>
        <taxon>Bacteria</taxon>
        <taxon>Pseudomonadati</taxon>
        <taxon>Pseudomonadota</taxon>
        <taxon>Alphaproteobacteria</taxon>
        <taxon>Hyphomicrobiales</taxon>
        <taxon>Phreatobacteraceae</taxon>
        <taxon>Phreatobacter</taxon>
    </lineage>
</organism>
<dbReference type="EMBL" id="CP039690">
    <property type="protein sequence ID" value="QCI68853.1"/>
    <property type="molecule type" value="Genomic_DNA"/>
</dbReference>
<dbReference type="InterPro" id="IPR009270">
    <property type="entry name" value="DUF927"/>
</dbReference>
<dbReference type="OrthoDB" id="784829at2"/>
<evidence type="ECO:0000313" key="4">
    <source>
        <dbReference type="Proteomes" id="UP000298781"/>
    </source>
</evidence>
<proteinExistence type="predicted"/>
<evidence type="ECO:0000256" key="1">
    <source>
        <dbReference type="SAM" id="MobiDB-lite"/>
    </source>
</evidence>
<name>A0A4D7BEH7_9HYPH</name>
<feature type="compositionally biased region" description="Low complexity" evidence="1">
    <location>
        <begin position="69"/>
        <end position="84"/>
    </location>
</feature>
<dbReference type="Pfam" id="PF06048">
    <property type="entry name" value="DUF927"/>
    <property type="match status" value="1"/>
</dbReference>
<dbReference type="KEGG" id="pstg:E8M01_34255"/>
<keyword evidence="4" id="KW-1185">Reference proteome</keyword>
<dbReference type="AlphaFoldDB" id="A0A4D7BEH7"/>
<dbReference type="RefSeq" id="WP_136964268.1">
    <property type="nucleotide sequence ID" value="NZ_CP039690.1"/>
</dbReference>
<feature type="domain" description="DUF927" evidence="2">
    <location>
        <begin position="114"/>
        <end position="379"/>
    </location>
</feature>
<feature type="region of interest" description="Disordered" evidence="1">
    <location>
        <begin position="1"/>
        <end position="28"/>
    </location>
</feature>
<protein>
    <submittedName>
        <fullName evidence="3">DUF927 domain-containing protein</fullName>
    </submittedName>
</protein>
<evidence type="ECO:0000313" key="3">
    <source>
        <dbReference type="EMBL" id="QCI68853.1"/>
    </source>
</evidence>
<reference evidence="3 4" key="1">
    <citation type="submission" date="2019-04" db="EMBL/GenBank/DDBJ databases">
        <title>Phreatobacter aquaticus sp. nov.</title>
        <authorList>
            <person name="Choi A."/>
        </authorList>
    </citation>
    <scope>NUCLEOTIDE SEQUENCE [LARGE SCALE GENOMIC DNA]</scope>
    <source>
        <strain evidence="3 4">KCTC 52518</strain>
    </source>
</reference>
<feature type="region of interest" description="Disordered" evidence="1">
    <location>
        <begin position="64"/>
        <end position="87"/>
    </location>
</feature>
<gene>
    <name evidence="3" type="ORF">E8M01_34255</name>
</gene>
<evidence type="ECO:0000259" key="2">
    <source>
        <dbReference type="Pfam" id="PF06048"/>
    </source>
</evidence>
<feature type="compositionally biased region" description="Basic and acidic residues" evidence="1">
    <location>
        <begin position="18"/>
        <end position="28"/>
    </location>
</feature>
<sequence>MTKRIKDRSGSGSVPPKGDGESPAHDRLAEIAALIEADDPSDEGLPVTSSPSLAVGAFDAAEGATKTDGAPSAAPVASPGPSSALGTGLRKDDVVWPWGFAMRADGLYWAPPTTPQESQRISAPFEVRGLGRSEDGEHWCTVIRFADPDGGSHDIVIGHADLAGDGAEVRRRCSDGGLWISTARGARERFAAALAGCSTGRRVLLASRLGWHQAGDLFVLPDGSIRLDGRDAVHFEGARGTHFGQSGALDSWKQEVAALAVGQDRLLLSLGVSLSGPVLAPLGLDGGGVHLFGSSSVGKTSALLMGGSVWGGGGPLGFGQLWRITANAQEGIAAAHNDCLLALDEVGTCPPAELEAASYVLAGGQGKARMRSDATLKPRQRWRIAILSTGEVTLRSRIAEGRAQVRGKAGQEARIIDLPADAEKGFGLFDHAGPDGDPASLSKRIKGATSKHYGTAGPAFIRAFLEDREPATKALVGLLAKFKREHVPQSADGQVGRVAERFAVAAAAGELAISFGVLPFDAGAMEGACGRLLAVWIKRRGGVGSSEAREAVSNVRRFLQAHHMARFARDDRDESWRAQNLAGSKTAAGEDQVFYFFDSGWAEAIGGIDPRTAADALAAAGFLIRGSDGRRKCQRRVNGVLQRVYGVKATIFEGEEDA</sequence>